<dbReference type="SUPFAM" id="SSF81296">
    <property type="entry name" value="E set domains"/>
    <property type="match status" value="2"/>
</dbReference>
<accession>A0A433QBK9</accession>
<dbReference type="GO" id="GO:0016020">
    <property type="term" value="C:membrane"/>
    <property type="evidence" value="ECO:0007669"/>
    <property type="project" value="TreeGrafter"/>
</dbReference>
<protein>
    <submittedName>
        <fullName evidence="5">Uncharacterized protein</fullName>
    </submittedName>
</protein>
<dbReference type="PANTHER" id="PTHR10980">
    <property type="entry name" value="RHO GDP-DISSOCIATION INHIBITOR"/>
    <property type="match status" value="1"/>
</dbReference>
<evidence type="ECO:0000256" key="4">
    <source>
        <dbReference type="SAM" id="MobiDB-lite"/>
    </source>
</evidence>
<organism evidence="5 6">
    <name type="scientific">Jimgerdemannia flammicorona</name>
    <dbReference type="NCBI Taxonomy" id="994334"/>
    <lineage>
        <taxon>Eukaryota</taxon>
        <taxon>Fungi</taxon>
        <taxon>Fungi incertae sedis</taxon>
        <taxon>Mucoromycota</taxon>
        <taxon>Mucoromycotina</taxon>
        <taxon>Endogonomycetes</taxon>
        <taxon>Endogonales</taxon>
        <taxon>Endogonaceae</taxon>
        <taxon>Jimgerdemannia</taxon>
    </lineage>
</organism>
<dbReference type="Proteomes" id="UP000274822">
    <property type="component" value="Unassembled WGS sequence"/>
</dbReference>
<comment type="similarity">
    <text evidence="2">Belongs to the Rho GDI family.</text>
</comment>
<feature type="region of interest" description="Disordered" evidence="4">
    <location>
        <begin position="1"/>
        <end position="26"/>
    </location>
</feature>
<dbReference type="InterPro" id="IPR024792">
    <property type="entry name" value="RhoGDI_dom_sf"/>
</dbReference>
<feature type="compositionally biased region" description="Acidic residues" evidence="4">
    <location>
        <begin position="1"/>
        <end position="11"/>
    </location>
</feature>
<proteinExistence type="inferred from homology"/>
<dbReference type="PANTHER" id="PTHR10980:SF3">
    <property type="entry name" value="LD16419P"/>
    <property type="match status" value="1"/>
</dbReference>
<name>A0A433QBK9_9FUNG</name>
<evidence type="ECO:0000313" key="5">
    <source>
        <dbReference type="EMBL" id="RUS27114.1"/>
    </source>
</evidence>
<dbReference type="InterPro" id="IPR000406">
    <property type="entry name" value="Rho_GDI"/>
</dbReference>
<evidence type="ECO:0000256" key="3">
    <source>
        <dbReference type="ARBA" id="ARBA00022490"/>
    </source>
</evidence>
<evidence type="ECO:0000256" key="2">
    <source>
        <dbReference type="ARBA" id="ARBA00009758"/>
    </source>
</evidence>
<keyword evidence="6" id="KW-1185">Reference proteome</keyword>
<dbReference type="EMBL" id="RBNJ01009017">
    <property type="protein sequence ID" value="RUS27114.1"/>
    <property type="molecule type" value="Genomic_DNA"/>
</dbReference>
<comment type="caution">
    <text evidence="5">The sequence shown here is derived from an EMBL/GenBank/DDBJ whole genome shotgun (WGS) entry which is preliminary data.</text>
</comment>
<dbReference type="AlphaFoldDB" id="A0A433QBK9"/>
<comment type="subcellular location">
    <subcellularLocation>
        <location evidence="1">Cytoplasm</location>
    </subcellularLocation>
</comment>
<dbReference type="Gene3D" id="2.70.50.30">
    <property type="entry name" value="Coagulation Factor XIII, subunit A, domain 1"/>
    <property type="match status" value="1"/>
</dbReference>
<sequence length="225" mass="25540">MADQQHDDDELAPSQTAGYKPGEKKSIQEYQTLDANDESLQKWKASLGLGQGSGPSDDPRRPYLFTRLTNNFNLAYPIIYVIDLHTGRHLPDCPGGRWPLGRRSGPLYASILATCKLLNPYPSWSEPHVHLAQRIILCRLHVLETQIHFLSQPSLPFLVTTVKDKPFTIKEGVEYRMKVLFKIQHDVVSGLKYLQVVKRRGIRGMFCAAQPLLCDGYFTYPKVSM</sequence>
<keyword evidence="3" id="KW-0963">Cytoplasm</keyword>
<dbReference type="GO" id="GO:0005829">
    <property type="term" value="C:cytosol"/>
    <property type="evidence" value="ECO:0007669"/>
    <property type="project" value="TreeGrafter"/>
</dbReference>
<reference evidence="5 6" key="1">
    <citation type="journal article" date="2018" name="New Phytol.">
        <title>Phylogenomics of Endogonaceae and evolution of mycorrhizas within Mucoromycota.</title>
        <authorList>
            <person name="Chang Y."/>
            <person name="Desiro A."/>
            <person name="Na H."/>
            <person name="Sandor L."/>
            <person name="Lipzen A."/>
            <person name="Clum A."/>
            <person name="Barry K."/>
            <person name="Grigoriev I.V."/>
            <person name="Martin F.M."/>
            <person name="Stajich J.E."/>
            <person name="Smith M.E."/>
            <person name="Bonito G."/>
            <person name="Spatafora J.W."/>
        </authorList>
    </citation>
    <scope>NUCLEOTIDE SEQUENCE [LARGE SCALE GENOMIC DNA]</scope>
    <source>
        <strain evidence="5 6">AD002</strain>
    </source>
</reference>
<dbReference type="GO" id="GO:0005094">
    <property type="term" value="F:Rho GDP-dissociation inhibitor activity"/>
    <property type="evidence" value="ECO:0007669"/>
    <property type="project" value="InterPro"/>
</dbReference>
<evidence type="ECO:0000313" key="6">
    <source>
        <dbReference type="Proteomes" id="UP000274822"/>
    </source>
</evidence>
<dbReference type="InterPro" id="IPR014756">
    <property type="entry name" value="Ig_E-set"/>
</dbReference>
<gene>
    <name evidence="5" type="ORF">BC938DRAFT_483692</name>
</gene>
<evidence type="ECO:0000256" key="1">
    <source>
        <dbReference type="ARBA" id="ARBA00004496"/>
    </source>
</evidence>
<dbReference type="GO" id="GO:0007266">
    <property type="term" value="P:Rho protein signal transduction"/>
    <property type="evidence" value="ECO:0007669"/>
    <property type="project" value="InterPro"/>
</dbReference>
<dbReference type="Pfam" id="PF02115">
    <property type="entry name" value="Rho_GDI"/>
    <property type="match status" value="2"/>
</dbReference>